<dbReference type="InterPro" id="IPR045632">
    <property type="entry name" value="DUF6314"/>
</dbReference>
<dbReference type="EMBL" id="VKAD01000001">
    <property type="protein sequence ID" value="TXR54685.1"/>
    <property type="molecule type" value="Genomic_DNA"/>
</dbReference>
<feature type="domain" description="DUF6314" evidence="1">
    <location>
        <begin position="13"/>
        <end position="143"/>
    </location>
</feature>
<gene>
    <name evidence="2" type="ORF">FME95_09150</name>
</gene>
<evidence type="ECO:0000259" key="1">
    <source>
        <dbReference type="Pfam" id="PF19834"/>
    </source>
</evidence>
<dbReference type="Pfam" id="PF19834">
    <property type="entry name" value="DUF6314"/>
    <property type="match status" value="1"/>
</dbReference>
<dbReference type="Proteomes" id="UP000321764">
    <property type="component" value="Unassembled WGS sequence"/>
</dbReference>
<reference evidence="2 3" key="1">
    <citation type="submission" date="2019-07" db="EMBL/GenBank/DDBJ databases">
        <title>Reinekea sp. strain SSH23 genome sequencing and assembly.</title>
        <authorList>
            <person name="Kim I."/>
        </authorList>
    </citation>
    <scope>NUCLEOTIDE SEQUENCE [LARGE SCALE GENOMIC DNA]</scope>
    <source>
        <strain evidence="2 3">SSH23</strain>
    </source>
</reference>
<protein>
    <recommendedName>
        <fullName evidence="1">DUF6314 domain-containing protein</fullName>
    </recommendedName>
</protein>
<dbReference type="OrthoDB" id="21379at2"/>
<accession>A0A5C8Z956</accession>
<proteinExistence type="predicted"/>
<organism evidence="2 3">
    <name type="scientific">Reinekea thalattae</name>
    <dbReference type="NCBI Taxonomy" id="2593301"/>
    <lineage>
        <taxon>Bacteria</taxon>
        <taxon>Pseudomonadati</taxon>
        <taxon>Pseudomonadota</taxon>
        <taxon>Gammaproteobacteria</taxon>
        <taxon>Oceanospirillales</taxon>
        <taxon>Saccharospirillaceae</taxon>
        <taxon>Reinekea</taxon>
    </lineage>
</organism>
<dbReference type="RefSeq" id="WP_147714084.1">
    <property type="nucleotide sequence ID" value="NZ_VKAD01000001.1"/>
</dbReference>
<name>A0A5C8Z956_9GAMM</name>
<evidence type="ECO:0000313" key="3">
    <source>
        <dbReference type="Proteomes" id="UP000321764"/>
    </source>
</evidence>
<dbReference type="AlphaFoldDB" id="A0A5C8Z956"/>
<sequence length="146" mass="16955">MYFIQADQVGDYFLGSWKVKRSITGFGEISGDARFRVNQDDPDVLDFNEAMILPNSDKANAFRSYQYRIQKNGFDIFFSDGPDNGKLFLSFSFNKESTLTSHHLCIKDHYDARFQFNSENNFVLSFSVVGPKKDYQIHSTFHRDSF</sequence>
<evidence type="ECO:0000313" key="2">
    <source>
        <dbReference type="EMBL" id="TXR54685.1"/>
    </source>
</evidence>
<keyword evidence="3" id="KW-1185">Reference proteome</keyword>
<comment type="caution">
    <text evidence="2">The sequence shown here is derived from an EMBL/GenBank/DDBJ whole genome shotgun (WGS) entry which is preliminary data.</text>
</comment>